<dbReference type="EMBL" id="PKKO01000005">
    <property type="protein sequence ID" value="PKY71813.1"/>
    <property type="molecule type" value="Genomic_DNA"/>
</dbReference>
<gene>
    <name evidence="3" type="ORF">CYJ19_08835</name>
</gene>
<comment type="caution">
    <text evidence="3">The sequence shown here is derived from an EMBL/GenBank/DDBJ whole genome shotgun (WGS) entry which is preliminary data.</text>
</comment>
<feature type="transmembrane region" description="Helical" evidence="2">
    <location>
        <begin position="81"/>
        <end position="103"/>
    </location>
</feature>
<evidence type="ECO:0000313" key="4">
    <source>
        <dbReference type="Proteomes" id="UP000235122"/>
    </source>
</evidence>
<organism evidence="3 4">
    <name type="scientific">Winkia neuii</name>
    <dbReference type="NCBI Taxonomy" id="33007"/>
    <lineage>
        <taxon>Bacteria</taxon>
        <taxon>Bacillati</taxon>
        <taxon>Actinomycetota</taxon>
        <taxon>Actinomycetes</taxon>
        <taxon>Actinomycetales</taxon>
        <taxon>Actinomycetaceae</taxon>
        <taxon>Winkia</taxon>
    </lineage>
</organism>
<keyword evidence="4" id="KW-1185">Reference proteome</keyword>
<evidence type="ECO:0000256" key="1">
    <source>
        <dbReference type="SAM" id="MobiDB-lite"/>
    </source>
</evidence>
<name>A0A2I1IL04_9ACTO</name>
<evidence type="ECO:0000256" key="2">
    <source>
        <dbReference type="SAM" id="Phobius"/>
    </source>
</evidence>
<protein>
    <submittedName>
        <fullName evidence="3">Uncharacterized protein</fullName>
    </submittedName>
</protein>
<evidence type="ECO:0000313" key="3">
    <source>
        <dbReference type="EMBL" id="PKY71813.1"/>
    </source>
</evidence>
<proteinExistence type="predicted"/>
<keyword evidence="2" id="KW-0472">Membrane</keyword>
<dbReference type="STRING" id="33007.HMPREF3198_02254"/>
<dbReference type="Proteomes" id="UP000235122">
    <property type="component" value="Unassembled WGS sequence"/>
</dbReference>
<dbReference type="RefSeq" id="WP_024331633.1">
    <property type="nucleotide sequence ID" value="NZ_JASOXK010000009.1"/>
</dbReference>
<accession>A0A2I1IL04</accession>
<feature type="transmembrane region" description="Helical" evidence="2">
    <location>
        <begin position="109"/>
        <end position="130"/>
    </location>
</feature>
<reference evidence="3 4" key="1">
    <citation type="submission" date="2017-12" db="EMBL/GenBank/DDBJ databases">
        <title>Phylogenetic diversity of female urinary microbiome.</title>
        <authorList>
            <person name="Thomas-White K."/>
            <person name="Wolfe A.J."/>
        </authorList>
    </citation>
    <scope>NUCLEOTIDE SEQUENCE [LARGE SCALE GENOMIC DNA]</scope>
    <source>
        <strain evidence="3 4">UMB0402</strain>
    </source>
</reference>
<dbReference type="AlphaFoldDB" id="A0A2I1IL04"/>
<sequence length="137" mass="14720">MTGKQNSGRGEPEDMSKSEIDRRFADIVGDVDMSSAAGMGVRMDKATPSPGAMAGRGPRDYSLAEQNFVPERPSGKLMPSWPMVAFICMWAVVIITSCVYFFIGRTMPPLLGGALIVIALATPIPLTIGLRSERNGK</sequence>
<keyword evidence="2" id="KW-0812">Transmembrane</keyword>
<feature type="region of interest" description="Disordered" evidence="1">
    <location>
        <begin position="39"/>
        <end position="59"/>
    </location>
</feature>
<dbReference type="GeneID" id="35866968"/>
<keyword evidence="2" id="KW-1133">Transmembrane helix</keyword>